<dbReference type="InterPro" id="IPR001810">
    <property type="entry name" value="F-box_dom"/>
</dbReference>
<dbReference type="Proteomes" id="UP000288716">
    <property type="component" value="Unassembled WGS sequence"/>
</dbReference>
<dbReference type="EMBL" id="NCKV01007281">
    <property type="protein sequence ID" value="RWS23034.1"/>
    <property type="molecule type" value="Genomic_DNA"/>
</dbReference>
<proteinExistence type="predicted"/>
<dbReference type="PROSITE" id="PS50181">
    <property type="entry name" value="FBOX"/>
    <property type="match status" value="1"/>
</dbReference>
<dbReference type="Pfam" id="PF12937">
    <property type="entry name" value="F-box-like"/>
    <property type="match status" value="1"/>
</dbReference>
<organism evidence="3 4">
    <name type="scientific">Leptotrombidium deliense</name>
    <dbReference type="NCBI Taxonomy" id="299467"/>
    <lineage>
        <taxon>Eukaryota</taxon>
        <taxon>Metazoa</taxon>
        <taxon>Ecdysozoa</taxon>
        <taxon>Arthropoda</taxon>
        <taxon>Chelicerata</taxon>
        <taxon>Arachnida</taxon>
        <taxon>Acari</taxon>
        <taxon>Acariformes</taxon>
        <taxon>Trombidiformes</taxon>
        <taxon>Prostigmata</taxon>
        <taxon>Anystina</taxon>
        <taxon>Parasitengona</taxon>
        <taxon>Trombiculoidea</taxon>
        <taxon>Trombiculidae</taxon>
        <taxon>Leptotrombidium</taxon>
    </lineage>
</organism>
<protein>
    <recommendedName>
        <fullName evidence="2">F-box domain-containing protein</fullName>
    </recommendedName>
</protein>
<name>A0A443S6B8_9ACAR</name>
<accession>A0A443S6B8</accession>
<feature type="domain" description="F-box" evidence="2">
    <location>
        <begin position="1"/>
        <end position="34"/>
    </location>
</feature>
<gene>
    <name evidence="3" type="ORF">B4U80_13446</name>
</gene>
<dbReference type="AlphaFoldDB" id="A0A443S6B8"/>
<comment type="caution">
    <text evidence="3">The sequence shown here is derived from an EMBL/GenBank/DDBJ whole genome shotgun (WGS) entry which is preliminary data.</text>
</comment>
<keyword evidence="1" id="KW-0732">Signal</keyword>
<keyword evidence="4" id="KW-1185">Reference proteome</keyword>
<dbReference type="Gene3D" id="3.80.10.10">
    <property type="entry name" value="Ribonuclease Inhibitor"/>
    <property type="match status" value="1"/>
</dbReference>
<evidence type="ECO:0000313" key="3">
    <source>
        <dbReference type="EMBL" id="RWS23034.1"/>
    </source>
</evidence>
<reference evidence="3 4" key="1">
    <citation type="journal article" date="2018" name="Gigascience">
        <title>Genomes of trombidid mites reveal novel predicted allergens and laterally-transferred genes associated with secondary metabolism.</title>
        <authorList>
            <person name="Dong X."/>
            <person name="Chaisiri K."/>
            <person name="Xia D."/>
            <person name="Armstrong S.D."/>
            <person name="Fang Y."/>
            <person name="Donnelly M.J."/>
            <person name="Kadowaki T."/>
            <person name="McGarry J.W."/>
            <person name="Darby A.C."/>
            <person name="Makepeace B.L."/>
        </authorList>
    </citation>
    <scope>NUCLEOTIDE SEQUENCE [LARGE SCALE GENOMIC DNA]</scope>
    <source>
        <strain evidence="3">UoL-UT</strain>
    </source>
</reference>
<dbReference type="SMART" id="SM00256">
    <property type="entry name" value="FBOX"/>
    <property type="match status" value="1"/>
</dbReference>
<feature type="signal peptide" evidence="1">
    <location>
        <begin position="1"/>
        <end position="24"/>
    </location>
</feature>
<feature type="chain" id="PRO_5019091001" description="F-box domain-containing protein" evidence="1">
    <location>
        <begin position="25"/>
        <end position="413"/>
    </location>
</feature>
<evidence type="ECO:0000259" key="2">
    <source>
        <dbReference type="PROSITE" id="PS50181"/>
    </source>
</evidence>
<dbReference type="SUPFAM" id="SSF81383">
    <property type="entry name" value="F-box domain"/>
    <property type="match status" value="1"/>
</dbReference>
<dbReference type="VEuPathDB" id="VectorBase:LDEU009006"/>
<sequence>MESLPDCVLLMIFSHLTITEIGVALNVCKRWNELCFWEIKRRKTLFIAGSEVQESNDGKFMMSLFNQRDLLSVEFSFAIDLLKIVLQDIRSLALCDTNGFKDENLYLVGKYLPNLKKLWLEEHEVSDESLAALFTYCSNLESLILCAPHITGSCFRFLPPLKQFISSDFNFEEENIETLYERVSPTLKAFGFFFFDSGFESLCQMSKNLQTLRIDCIEITKQDTPAFVTFLKSLHRIEKLFIFDFPLLLTEDLESLPTYLSIKSLFLEFHDKNTDENFALILSKFPNLEKLEFHIHCRESKDLQLFNTLQALLNLSKLRELSIDYNIYADFVTSLLNCQTLRKLQIHIRRHGFLDLWYFLKPFQRKGALLHLDIVKETAETLQGAIVSKPNLIISVTDYVESFWPFIEASFRF</sequence>
<dbReference type="STRING" id="299467.A0A443S6B8"/>
<dbReference type="OrthoDB" id="6482827at2759"/>
<evidence type="ECO:0000256" key="1">
    <source>
        <dbReference type="SAM" id="SignalP"/>
    </source>
</evidence>
<dbReference type="Gene3D" id="1.20.1280.50">
    <property type="match status" value="1"/>
</dbReference>
<dbReference type="SUPFAM" id="SSF52047">
    <property type="entry name" value="RNI-like"/>
    <property type="match status" value="1"/>
</dbReference>
<dbReference type="CDD" id="cd09917">
    <property type="entry name" value="F-box_SF"/>
    <property type="match status" value="1"/>
</dbReference>
<evidence type="ECO:0000313" key="4">
    <source>
        <dbReference type="Proteomes" id="UP000288716"/>
    </source>
</evidence>
<dbReference type="InterPro" id="IPR036047">
    <property type="entry name" value="F-box-like_dom_sf"/>
</dbReference>
<dbReference type="InterPro" id="IPR032675">
    <property type="entry name" value="LRR_dom_sf"/>
</dbReference>